<dbReference type="GO" id="GO:0005886">
    <property type="term" value="C:plasma membrane"/>
    <property type="evidence" value="ECO:0007669"/>
    <property type="project" value="TreeGrafter"/>
</dbReference>
<reference evidence="5 6" key="1">
    <citation type="submission" date="2014-09" db="EMBL/GenBank/DDBJ databases">
        <title>Lactobacillus mucosae CRL573 Genome Sequencing.</title>
        <authorList>
            <person name="Bleckwedel J."/>
            <person name="Teran L.C."/>
            <person name="Bonacina J."/>
            <person name="Saavedra L."/>
            <person name="Mozzi F.B."/>
            <person name="Raya R.R."/>
        </authorList>
    </citation>
    <scope>NUCLEOTIDE SEQUENCE [LARGE SCALE GENOMIC DNA]</scope>
    <source>
        <strain evidence="5 6">CRL573</strain>
    </source>
</reference>
<accession>A0A099YDM3</accession>
<feature type="transmembrane region" description="Helical" evidence="4">
    <location>
        <begin position="12"/>
        <end position="34"/>
    </location>
</feature>
<dbReference type="PANTHER" id="PTHR32309">
    <property type="entry name" value="TYROSINE-PROTEIN KINASE"/>
    <property type="match status" value="1"/>
</dbReference>
<dbReference type="Proteomes" id="UP000030001">
    <property type="component" value="Unassembled WGS sequence"/>
</dbReference>
<evidence type="ECO:0000256" key="1">
    <source>
        <dbReference type="ARBA" id="ARBA00005132"/>
    </source>
</evidence>
<dbReference type="GO" id="GO:0004713">
    <property type="term" value="F:protein tyrosine kinase activity"/>
    <property type="evidence" value="ECO:0007669"/>
    <property type="project" value="TreeGrafter"/>
</dbReference>
<keyword evidence="4" id="KW-0812">Transmembrane</keyword>
<feature type="transmembrane region" description="Helical" evidence="4">
    <location>
        <begin position="184"/>
        <end position="206"/>
    </location>
</feature>
<proteinExistence type="predicted"/>
<dbReference type="EMBL" id="JROC01000021">
    <property type="protein sequence ID" value="KGL67462.1"/>
    <property type="molecule type" value="Genomic_DNA"/>
</dbReference>
<comment type="caution">
    <text evidence="5">The sequence shown here is derived from an EMBL/GenBank/DDBJ whole genome shotgun (WGS) entry which is preliminary data.</text>
</comment>
<protein>
    <submittedName>
        <fullName evidence="5">Chain-length determining protein</fullName>
    </submittedName>
</protein>
<keyword evidence="2" id="KW-0972">Capsule biogenesis/degradation</keyword>
<comment type="pathway">
    <text evidence="1">Capsule biogenesis; capsule polysaccharide biosynthesis.</text>
</comment>
<evidence type="ECO:0000256" key="4">
    <source>
        <dbReference type="SAM" id="Phobius"/>
    </source>
</evidence>
<keyword evidence="3" id="KW-0270">Exopolysaccharide synthesis</keyword>
<gene>
    <name evidence="5" type="ORF">LX03_01160</name>
</gene>
<dbReference type="PANTHER" id="PTHR32309:SF13">
    <property type="entry name" value="FERRIC ENTEROBACTIN TRANSPORT PROTEIN FEPE"/>
    <property type="match status" value="1"/>
</dbReference>
<evidence type="ECO:0000313" key="6">
    <source>
        <dbReference type="Proteomes" id="UP000030001"/>
    </source>
</evidence>
<dbReference type="GO" id="GO:0000271">
    <property type="term" value="P:polysaccharide biosynthetic process"/>
    <property type="evidence" value="ECO:0007669"/>
    <property type="project" value="UniProtKB-KW"/>
</dbReference>
<organism evidence="5 6">
    <name type="scientific">Limosilactobacillus mucosae</name>
    <name type="common">Lactobacillus mucosae</name>
    <dbReference type="NCBI Taxonomy" id="97478"/>
    <lineage>
        <taxon>Bacteria</taxon>
        <taxon>Bacillati</taxon>
        <taxon>Bacillota</taxon>
        <taxon>Bacilli</taxon>
        <taxon>Lactobacillales</taxon>
        <taxon>Lactobacillaceae</taxon>
        <taxon>Limosilactobacillus</taxon>
    </lineage>
</organism>
<dbReference type="InterPro" id="IPR050445">
    <property type="entry name" value="Bact_polysacc_biosynth/exp"/>
</dbReference>
<dbReference type="AlphaFoldDB" id="A0A099YDM3"/>
<evidence type="ECO:0000256" key="3">
    <source>
        <dbReference type="ARBA" id="ARBA00023169"/>
    </source>
</evidence>
<sequence>MKEYSVKDLKAPFVKAFIFTVIMAILGGVAMIGVSKHKKHTTYTAERYVLISHKMNSENNSSTGNTNSVTNDDINMMTTYEEIAQNEEIAQAARKHLSKRLRKEYTAAELSDNVKAKTRPQSLVMSLSVTTDNPKDAVKLVNAVAEGLKEKLPEIQPGAGSVKLMAKASKDDVKSITTPHTKKYAVVGLALGGLLGMIISFVDITWKKIID</sequence>
<keyword evidence="4" id="KW-0472">Membrane</keyword>
<evidence type="ECO:0000256" key="2">
    <source>
        <dbReference type="ARBA" id="ARBA00022903"/>
    </source>
</evidence>
<evidence type="ECO:0000313" key="5">
    <source>
        <dbReference type="EMBL" id="KGL67462.1"/>
    </source>
</evidence>
<name>A0A099YDM3_LIMMU</name>
<keyword evidence="4" id="KW-1133">Transmembrane helix</keyword>